<keyword evidence="1" id="KW-0175">Coiled coil</keyword>
<protein>
    <recommendedName>
        <fullName evidence="3">Peptidoglycan binding-like domain-containing protein</fullName>
    </recommendedName>
</protein>
<dbReference type="Pfam" id="PF08238">
    <property type="entry name" value="Sel1"/>
    <property type="match status" value="4"/>
</dbReference>
<dbReference type="SUPFAM" id="SSF81901">
    <property type="entry name" value="HCP-like"/>
    <property type="match status" value="1"/>
</dbReference>
<dbReference type="InterPro" id="IPR002477">
    <property type="entry name" value="Peptidoglycan-bd-like"/>
</dbReference>
<dbReference type="InterPro" id="IPR036365">
    <property type="entry name" value="PGBD-like_sf"/>
</dbReference>
<feature type="coiled-coil region" evidence="1">
    <location>
        <begin position="281"/>
        <end position="340"/>
    </location>
</feature>
<feature type="region of interest" description="Disordered" evidence="2">
    <location>
        <begin position="475"/>
        <end position="523"/>
    </location>
</feature>
<accession>A0ABQ5W048</accession>
<dbReference type="Gene3D" id="1.10.101.10">
    <property type="entry name" value="PGBD-like superfamily/PGBD"/>
    <property type="match status" value="1"/>
</dbReference>
<gene>
    <name evidence="4" type="ORF">GCM10010862_04320</name>
</gene>
<sequence length="1142" mass="120290">MARAYSLPETADAETDAQSNEWQALRGELVALLDQVEGRYDTRRSAADPQIEGLARRVRALRSQVVETPGTERRREALRSVKRAVDRFSDRDDNGTGEPDELRAAIAEIRSRQTAAQAPIIGRREGGGGELAELTGLVSGLSGRLERLETELHTLHQDAGGVREIALQVEQLTQVIELVAGAVGETGQVKRLEAQLASLARLVADTPKVDLDAVNHRLDELATTVGKLAELQVQQIEREIVRDESPPVSDPALRTIEEGIRNVYDRIDTIEKNVGLSQGDLERVTSEMAALTAAIQDGQNAVPQALVAKIDAMAAQIGGFEDKNGDVADLRRDIAALRDAMTGALEPRFARIESQIEALNTSAVLSPGDAPTVGQIEAQLQNLMQRLDETGIKIDDLARLQSDAVPTGTPDMGALADLVAERTSAAVGKLVPSDRAGVDGGTLDALEKRMSALINTAGRETAERLTRLESVLAGRTQSAATAAPAAKPDPENLPAPPRKSASHDPARDLMPANPAEEVPLVDPGFAGLGPVGAALEAKNGPRQAAGASAEKSPKAAAPASRPEFDPTSVERPPRPVSSLAEARPDPFAAPNRSGEGVEPVAASAPLTSQSTFIAAARRAQRAKQETVGAPPGSNSLIGRALSRVMTPQDDKAQTGGAAGEIQPPAPGEAPPRKERRRWRSKVETQPAGENVDAEAAQDGSAGPEGDEQQGGFLKRNRRALLLAAALIAVSALALNLAMQRLGADRIPPAPQVGNEDAIESGKAPDIAPMLGAERLESAAELTAPHVGDVIDASATASINPRGASGFAKPRQQATPPVLEPDEPVTYAATEAATDAAVAEPASDILTGSIPSVPDGPLTFDPPAEGVGPEAMRQAAANGDARAQFEVAAILTEGRAVEQNYEEAAVWYERAAAQGFAPAQYRLGNLYESGNGVEKDLDIARLWYQRAAEAGNRMAMHNLAAIHASGGLGEQDFETAAEWFERAGERGMTDSQFNLGMLYARGLGIEQDFEKSYKWFALAAKSGDGDAAKARDDIARSLSAEAVSRLNEDVAGWKAAAIDLPTNFAPIGTWDENFNPGEAISNGEVVTKVQETLAKLGYDVGTADGLSGPKTREAIMAFERATGMSESGAVNPRLLAVLGSQPV</sequence>
<dbReference type="Gene3D" id="1.25.40.10">
    <property type="entry name" value="Tetratricopeptide repeat domain"/>
    <property type="match status" value="1"/>
</dbReference>
<evidence type="ECO:0000256" key="2">
    <source>
        <dbReference type="SAM" id="MobiDB-lite"/>
    </source>
</evidence>
<evidence type="ECO:0000259" key="3">
    <source>
        <dbReference type="Pfam" id="PF01471"/>
    </source>
</evidence>
<dbReference type="EMBL" id="BSNS01000002">
    <property type="protein sequence ID" value="GLQ53174.1"/>
    <property type="molecule type" value="Genomic_DNA"/>
</dbReference>
<dbReference type="SUPFAM" id="SSF47090">
    <property type="entry name" value="PGBD-like"/>
    <property type="match status" value="1"/>
</dbReference>
<evidence type="ECO:0000313" key="5">
    <source>
        <dbReference type="Proteomes" id="UP001156691"/>
    </source>
</evidence>
<feature type="compositionally biased region" description="Low complexity" evidence="2">
    <location>
        <begin position="544"/>
        <end position="561"/>
    </location>
</feature>
<dbReference type="Pfam" id="PF01471">
    <property type="entry name" value="PG_binding_1"/>
    <property type="match status" value="1"/>
</dbReference>
<evidence type="ECO:0000313" key="4">
    <source>
        <dbReference type="EMBL" id="GLQ53174.1"/>
    </source>
</evidence>
<organism evidence="4 5">
    <name type="scientific">Devosia nitrariae</name>
    <dbReference type="NCBI Taxonomy" id="2071872"/>
    <lineage>
        <taxon>Bacteria</taxon>
        <taxon>Pseudomonadati</taxon>
        <taxon>Pseudomonadota</taxon>
        <taxon>Alphaproteobacteria</taxon>
        <taxon>Hyphomicrobiales</taxon>
        <taxon>Devosiaceae</taxon>
        <taxon>Devosia</taxon>
    </lineage>
</organism>
<reference evidence="5" key="1">
    <citation type="journal article" date="2019" name="Int. J. Syst. Evol. Microbiol.">
        <title>The Global Catalogue of Microorganisms (GCM) 10K type strain sequencing project: providing services to taxonomists for standard genome sequencing and annotation.</title>
        <authorList>
            <consortium name="The Broad Institute Genomics Platform"/>
            <consortium name="The Broad Institute Genome Sequencing Center for Infectious Disease"/>
            <person name="Wu L."/>
            <person name="Ma J."/>
        </authorList>
    </citation>
    <scope>NUCLEOTIDE SEQUENCE [LARGE SCALE GENOMIC DNA]</scope>
    <source>
        <strain evidence="5">NBRC 112416</strain>
    </source>
</reference>
<evidence type="ECO:0000256" key="1">
    <source>
        <dbReference type="SAM" id="Coils"/>
    </source>
</evidence>
<feature type="coiled-coil region" evidence="1">
    <location>
        <begin position="131"/>
        <end position="158"/>
    </location>
</feature>
<dbReference type="InterPro" id="IPR011990">
    <property type="entry name" value="TPR-like_helical_dom_sf"/>
</dbReference>
<proteinExistence type="predicted"/>
<dbReference type="SMART" id="SM00671">
    <property type="entry name" value="SEL1"/>
    <property type="match status" value="4"/>
</dbReference>
<dbReference type="InterPro" id="IPR006597">
    <property type="entry name" value="Sel1-like"/>
</dbReference>
<dbReference type="PANTHER" id="PTHR43628:SF1">
    <property type="entry name" value="CHITIN SYNTHASE REGULATORY FACTOR 2-RELATED"/>
    <property type="match status" value="1"/>
</dbReference>
<dbReference type="InterPro" id="IPR036366">
    <property type="entry name" value="PGBDSf"/>
</dbReference>
<dbReference type="Proteomes" id="UP001156691">
    <property type="component" value="Unassembled WGS sequence"/>
</dbReference>
<dbReference type="PANTHER" id="PTHR43628">
    <property type="entry name" value="ACTIVATOR OF C KINASE PROTEIN 1-RELATED"/>
    <property type="match status" value="1"/>
</dbReference>
<name>A0ABQ5W048_9HYPH</name>
<keyword evidence="5" id="KW-1185">Reference proteome</keyword>
<feature type="region of interest" description="Disordered" evidence="2">
    <location>
        <begin position="539"/>
        <end position="710"/>
    </location>
</feature>
<dbReference type="RefSeq" id="WP_284338625.1">
    <property type="nucleotide sequence ID" value="NZ_BSNS01000002.1"/>
</dbReference>
<feature type="domain" description="Peptidoglycan binding-like" evidence="3">
    <location>
        <begin position="1082"/>
        <end position="1137"/>
    </location>
</feature>
<comment type="caution">
    <text evidence="4">The sequence shown here is derived from an EMBL/GenBank/DDBJ whole genome shotgun (WGS) entry which is preliminary data.</text>
</comment>
<dbReference type="InterPro" id="IPR052945">
    <property type="entry name" value="Mitotic_Regulator"/>
</dbReference>